<dbReference type="GO" id="GO:0016788">
    <property type="term" value="F:hydrolase activity, acting on ester bonds"/>
    <property type="evidence" value="ECO:0007669"/>
    <property type="project" value="InterPro"/>
</dbReference>
<name>A0A3N7HYW8_9BURK</name>
<dbReference type="InterPro" id="IPR001087">
    <property type="entry name" value="GDSL"/>
</dbReference>
<dbReference type="Proteomes" id="UP000267464">
    <property type="component" value="Unassembled WGS sequence"/>
</dbReference>
<evidence type="ECO:0000256" key="1">
    <source>
        <dbReference type="SAM" id="SignalP"/>
    </source>
</evidence>
<dbReference type="PROSITE" id="PS51257">
    <property type="entry name" value="PROKAR_LIPOPROTEIN"/>
    <property type="match status" value="1"/>
</dbReference>
<reference evidence="2 3" key="2">
    <citation type="submission" date="2018-12" db="EMBL/GenBank/DDBJ databases">
        <title>Rhizobacter gummiphilus sp. nov., a rubber-degrading bacterium isolated from the soil of a botanical garden in Japan.</title>
        <authorList>
            <person name="Shunsuke S.S."/>
        </authorList>
    </citation>
    <scope>NUCLEOTIDE SEQUENCE [LARGE SCALE GENOMIC DNA]</scope>
    <source>
        <strain evidence="2 3">S-16</strain>
    </source>
</reference>
<dbReference type="SUPFAM" id="SSF52266">
    <property type="entry name" value="SGNH hydrolase"/>
    <property type="match status" value="1"/>
</dbReference>
<keyword evidence="3" id="KW-1185">Reference proteome</keyword>
<accession>A0A3N7HYW8</accession>
<dbReference type="AlphaFoldDB" id="A0A3N7HYW8"/>
<protein>
    <recommendedName>
        <fullName evidence="4">Esterase</fullName>
    </recommendedName>
</protein>
<reference evidence="2 3" key="1">
    <citation type="submission" date="2018-08" db="EMBL/GenBank/DDBJ databases">
        <authorList>
            <person name="Khan S.A."/>
            <person name="Jeon C.O."/>
            <person name="Chun B.H."/>
            <person name="Jeong S.E."/>
        </authorList>
    </citation>
    <scope>NUCLEOTIDE SEQUENCE [LARGE SCALE GENOMIC DNA]</scope>
    <source>
        <strain evidence="2 3">S-16</strain>
    </source>
</reference>
<keyword evidence="1" id="KW-0732">Signal</keyword>
<comment type="caution">
    <text evidence="2">The sequence shown here is derived from an EMBL/GenBank/DDBJ whole genome shotgun (WGS) entry which is preliminary data.</text>
</comment>
<evidence type="ECO:0000313" key="3">
    <source>
        <dbReference type="Proteomes" id="UP000267464"/>
    </source>
</evidence>
<dbReference type="RefSeq" id="WP_235835028.1">
    <property type="nucleotide sequence ID" value="NZ_QUSW01000001.1"/>
</dbReference>
<proteinExistence type="predicted"/>
<dbReference type="Pfam" id="PF00657">
    <property type="entry name" value="Lipase_GDSL"/>
    <property type="match status" value="1"/>
</dbReference>
<evidence type="ECO:0008006" key="4">
    <source>
        <dbReference type="Google" id="ProtNLM"/>
    </source>
</evidence>
<gene>
    <name evidence="2" type="ORF">DZC73_06410</name>
</gene>
<evidence type="ECO:0000313" key="2">
    <source>
        <dbReference type="EMBL" id="RQP26626.1"/>
    </source>
</evidence>
<sequence length="332" mass="34294">MFKGVGVRAALTATGAVVSALMLASCGGGQQVERFVPTRLISFGDENSMVVDVNSDHNGAKYTINLLKDPTTTGGAAVLDCASNPVWNQYLGQYYTLPFPECNPASVATNNRNLSAVGALASGVSGSVRAQIDTFVAADQFTGKTLVTVLAGQNDVLAQYAAYKAGTIDITQAQANVEQAGTDLAAQVNRIADLGGKVLVATIPDQGTTPFGIAEEAAFAGRAAILTMLTSRFNSKMRIGLVNDGTRIGLVLADESITGTIKSTTTTITNVTQAACDSTKITSVLQCTGSTLVTAAGTTGENYLWADDRHLSGAGQRIVGNLATTRATGNPF</sequence>
<organism evidence="2 3">
    <name type="scientific">Piscinibacter terrae</name>
    <dbReference type="NCBI Taxonomy" id="2496871"/>
    <lineage>
        <taxon>Bacteria</taxon>
        <taxon>Pseudomonadati</taxon>
        <taxon>Pseudomonadota</taxon>
        <taxon>Betaproteobacteria</taxon>
        <taxon>Burkholderiales</taxon>
        <taxon>Sphaerotilaceae</taxon>
        <taxon>Piscinibacter</taxon>
    </lineage>
</organism>
<dbReference type="EMBL" id="QUSW01000001">
    <property type="protein sequence ID" value="RQP26626.1"/>
    <property type="molecule type" value="Genomic_DNA"/>
</dbReference>
<feature type="signal peptide" evidence="1">
    <location>
        <begin position="1"/>
        <end position="24"/>
    </location>
</feature>
<dbReference type="InterPro" id="IPR036514">
    <property type="entry name" value="SGNH_hydro_sf"/>
</dbReference>
<feature type="chain" id="PRO_5018099813" description="Esterase" evidence="1">
    <location>
        <begin position="25"/>
        <end position="332"/>
    </location>
</feature>
<dbReference type="Gene3D" id="3.40.50.1110">
    <property type="entry name" value="SGNH hydrolase"/>
    <property type="match status" value="1"/>
</dbReference>